<reference evidence="9" key="1">
    <citation type="submission" date="2016-04" db="EMBL/GenBank/DDBJ databases">
        <authorList>
            <person name="Chen L."/>
            <person name="Zhuang W."/>
            <person name="Wang G."/>
        </authorList>
    </citation>
    <scope>NUCLEOTIDE SEQUENCE [LARGE SCALE GENOMIC DNA]</scope>
    <source>
        <strain evidence="9">208</strain>
    </source>
</reference>
<dbReference type="STRING" id="550983.A4R26_32910"/>
<evidence type="ECO:0000256" key="1">
    <source>
        <dbReference type="ARBA" id="ARBA00022829"/>
    </source>
</evidence>
<keyword evidence="2" id="KW-0229">DNA integration</keyword>
<dbReference type="InterPro" id="IPR002104">
    <property type="entry name" value="Integrase_catalytic"/>
</dbReference>
<keyword evidence="9" id="KW-1185">Reference proteome</keyword>
<evidence type="ECO:0000256" key="2">
    <source>
        <dbReference type="ARBA" id="ARBA00022908"/>
    </source>
</evidence>
<comment type="caution">
    <text evidence="8">The sequence shown here is derived from an EMBL/GenBank/DDBJ whole genome shotgun (WGS) entry which is preliminary data.</text>
</comment>
<evidence type="ECO:0000256" key="5">
    <source>
        <dbReference type="PROSITE-ProRule" id="PRU01248"/>
    </source>
</evidence>
<keyword evidence="4" id="KW-0233">DNA recombination</keyword>
<name>A0A1V9GAN2_9BACT</name>
<dbReference type="EMBL" id="LWBP01000014">
    <property type="protein sequence ID" value="OQP67673.1"/>
    <property type="molecule type" value="Genomic_DNA"/>
</dbReference>
<dbReference type="InterPro" id="IPR011010">
    <property type="entry name" value="DNA_brk_join_enz"/>
</dbReference>
<sequence>MKKTLLSSEYILLSHAFKEWLQLLNYSGGSVQVLPGHVQEFLYYQELQGKLSLNQLDATDATAFIRHLQQQTGERTGRPFSSGHINKYIQALNLFSQYIRETGRSNTGFVLERLPQIKGKPTWLTKREIKALYEVTGDSVLGIRDRAMLAVYYGCGLRLNEGASLELRDIISDRRLLHVRKGKRYKERYVPIAAKNYEELRLYMDYGRPLLLQEYKTEAFFIDANKGHAMQKQSLYVRIKQLVKQAKTKKKVGTHTLRHSIATHLLQSGMKLEKIQEFLGHGDLDSTQIYTHLANETL</sequence>
<evidence type="ECO:0000313" key="8">
    <source>
        <dbReference type="EMBL" id="OQP67673.1"/>
    </source>
</evidence>
<dbReference type="GO" id="GO:0006310">
    <property type="term" value="P:DNA recombination"/>
    <property type="evidence" value="ECO:0007669"/>
    <property type="project" value="UniProtKB-KW"/>
</dbReference>
<organism evidence="8 9">
    <name type="scientific">Niastella populi</name>
    <dbReference type="NCBI Taxonomy" id="550983"/>
    <lineage>
        <taxon>Bacteria</taxon>
        <taxon>Pseudomonadati</taxon>
        <taxon>Bacteroidota</taxon>
        <taxon>Chitinophagia</taxon>
        <taxon>Chitinophagales</taxon>
        <taxon>Chitinophagaceae</taxon>
        <taxon>Niastella</taxon>
    </lineage>
</organism>
<evidence type="ECO:0000259" key="7">
    <source>
        <dbReference type="PROSITE" id="PS51900"/>
    </source>
</evidence>
<dbReference type="Pfam" id="PF00589">
    <property type="entry name" value="Phage_integrase"/>
    <property type="match status" value="1"/>
</dbReference>
<dbReference type="PROSITE" id="PS51898">
    <property type="entry name" value="TYR_RECOMBINASE"/>
    <property type="match status" value="1"/>
</dbReference>
<dbReference type="Proteomes" id="UP000192276">
    <property type="component" value="Unassembled WGS sequence"/>
</dbReference>
<evidence type="ECO:0008006" key="10">
    <source>
        <dbReference type="Google" id="ProtNLM"/>
    </source>
</evidence>
<dbReference type="InterPro" id="IPR013762">
    <property type="entry name" value="Integrase-like_cat_sf"/>
</dbReference>
<dbReference type="GO" id="GO:0015074">
    <property type="term" value="P:DNA integration"/>
    <property type="evidence" value="ECO:0007669"/>
    <property type="project" value="UniProtKB-KW"/>
</dbReference>
<dbReference type="InterPro" id="IPR050090">
    <property type="entry name" value="Tyrosine_recombinase_XerCD"/>
</dbReference>
<dbReference type="RefSeq" id="WP_081161354.1">
    <property type="nucleotide sequence ID" value="NZ_LWBP01000014.1"/>
</dbReference>
<feature type="domain" description="Tyr recombinase" evidence="6">
    <location>
        <begin position="119"/>
        <end position="298"/>
    </location>
</feature>
<dbReference type="GO" id="GO:0003677">
    <property type="term" value="F:DNA binding"/>
    <property type="evidence" value="ECO:0007669"/>
    <property type="project" value="UniProtKB-UniRule"/>
</dbReference>
<dbReference type="PANTHER" id="PTHR30349:SF81">
    <property type="entry name" value="TYROSINE RECOMBINASE XERC"/>
    <property type="match status" value="1"/>
</dbReference>
<dbReference type="OrthoDB" id="9801717at2"/>
<evidence type="ECO:0000256" key="3">
    <source>
        <dbReference type="ARBA" id="ARBA00023125"/>
    </source>
</evidence>
<proteinExistence type="predicted"/>
<keyword evidence="1" id="KW-0159">Chromosome partition</keyword>
<dbReference type="InterPro" id="IPR044068">
    <property type="entry name" value="CB"/>
</dbReference>
<evidence type="ECO:0000256" key="4">
    <source>
        <dbReference type="ARBA" id="ARBA00023172"/>
    </source>
</evidence>
<dbReference type="AlphaFoldDB" id="A0A1V9GAN2"/>
<accession>A0A1V9GAN2</accession>
<keyword evidence="3 5" id="KW-0238">DNA-binding</keyword>
<feature type="domain" description="Core-binding (CB)" evidence="7">
    <location>
        <begin position="11"/>
        <end position="100"/>
    </location>
</feature>
<gene>
    <name evidence="8" type="ORF">A4R26_32910</name>
</gene>
<dbReference type="Gene3D" id="1.10.443.10">
    <property type="entry name" value="Intergrase catalytic core"/>
    <property type="match status" value="1"/>
</dbReference>
<dbReference type="GO" id="GO:0007059">
    <property type="term" value="P:chromosome segregation"/>
    <property type="evidence" value="ECO:0007669"/>
    <property type="project" value="UniProtKB-KW"/>
</dbReference>
<dbReference type="InterPro" id="IPR010998">
    <property type="entry name" value="Integrase_recombinase_N"/>
</dbReference>
<dbReference type="PANTHER" id="PTHR30349">
    <property type="entry name" value="PHAGE INTEGRASE-RELATED"/>
    <property type="match status" value="1"/>
</dbReference>
<evidence type="ECO:0000313" key="9">
    <source>
        <dbReference type="Proteomes" id="UP000192276"/>
    </source>
</evidence>
<evidence type="ECO:0000259" key="6">
    <source>
        <dbReference type="PROSITE" id="PS51898"/>
    </source>
</evidence>
<protein>
    <recommendedName>
        <fullName evidence="10">Tyr recombinase domain-containing protein</fullName>
    </recommendedName>
</protein>
<dbReference type="SUPFAM" id="SSF56349">
    <property type="entry name" value="DNA breaking-rejoining enzymes"/>
    <property type="match status" value="1"/>
</dbReference>
<dbReference type="PROSITE" id="PS51900">
    <property type="entry name" value="CB"/>
    <property type="match status" value="1"/>
</dbReference>
<dbReference type="Gene3D" id="1.10.150.130">
    <property type="match status" value="1"/>
</dbReference>